<keyword evidence="4" id="KW-0547">Nucleotide-binding</keyword>
<dbReference type="PANTHER" id="PTHR24223:SF443">
    <property type="entry name" value="MULTIDRUG-RESISTANCE LIKE PROTEIN 1, ISOFORM I"/>
    <property type="match status" value="1"/>
</dbReference>
<comment type="subcellular location">
    <subcellularLocation>
        <location evidence="1">Endomembrane system</location>
        <topology evidence="1">Multi-pass membrane protein</topology>
    </subcellularLocation>
</comment>
<accession>A0AAV6TVE7</accession>
<dbReference type="PANTHER" id="PTHR24223">
    <property type="entry name" value="ATP-BINDING CASSETTE SUB-FAMILY C"/>
    <property type="match status" value="1"/>
</dbReference>
<evidence type="ECO:0000256" key="6">
    <source>
        <dbReference type="ARBA" id="ARBA00022989"/>
    </source>
</evidence>
<evidence type="ECO:0000256" key="3">
    <source>
        <dbReference type="ARBA" id="ARBA00022737"/>
    </source>
</evidence>
<dbReference type="GO" id="GO:0042626">
    <property type="term" value="F:ATPase-coupled transmembrane transporter activity"/>
    <property type="evidence" value="ECO:0007669"/>
    <property type="project" value="TreeGrafter"/>
</dbReference>
<feature type="transmembrane region" description="Helical" evidence="8">
    <location>
        <begin position="7"/>
        <end position="26"/>
    </location>
</feature>
<evidence type="ECO:0000256" key="4">
    <source>
        <dbReference type="ARBA" id="ARBA00022741"/>
    </source>
</evidence>
<proteinExistence type="predicted"/>
<dbReference type="EMBL" id="JAFNEN010000979">
    <property type="protein sequence ID" value="KAG8175623.1"/>
    <property type="molecule type" value="Genomic_DNA"/>
</dbReference>
<dbReference type="AlphaFoldDB" id="A0AAV6TVE7"/>
<evidence type="ECO:0000256" key="2">
    <source>
        <dbReference type="ARBA" id="ARBA00022692"/>
    </source>
</evidence>
<keyword evidence="5" id="KW-0067">ATP-binding</keyword>
<dbReference type="Proteomes" id="UP000827092">
    <property type="component" value="Unassembled WGS sequence"/>
</dbReference>
<reference evidence="9 10" key="1">
    <citation type="journal article" date="2022" name="Nat. Ecol. Evol.">
        <title>A masculinizing supergene underlies an exaggerated male reproductive morph in a spider.</title>
        <authorList>
            <person name="Hendrickx F."/>
            <person name="De Corte Z."/>
            <person name="Sonet G."/>
            <person name="Van Belleghem S.M."/>
            <person name="Kostlbacher S."/>
            <person name="Vangestel C."/>
        </authorList>
    </citation>
    <scope>NUCLEOTIDE SEQUENCE [LARGE SCALE GENOMIC DNA]</scope>
    <source>
        <tissue evidence="9">Whole body</tissue>
    </source>
</reference>
<gene>
    <name evidence="9" type="ORF">JTE90_007694</name>
</gene>
<dbReference type="GO" id="GO:0012505">
    <property type="term" value="C:endomembrane system"/>
    <property type="evidence" value="ECO:0007669"/>
    <property type="project" value="UniProtKB-SubCell"/>
</dbReference>
<keyword evidence="3" id="KW-0677">Repeat</keyword>
<dbReference type="Gene3D" id="1.20.1560.10">
    <property type="entry name" value="ABC transporter type 1, transmembrane domain"/>
    <property type="match status" value="1"/>
</dbReference>
<comment type="caution">
    <text evidence="9">The sequence shown here is derived from an EMBL/GenBank/DDBJ whole genome shotgun (WGS) entry which is preliminary data.</text>
</comment>
<dbReference type="GO" id="GO:0005524">
    <property type="term" value="F:ATP binding"/>
    <property type="evidence" value="ECO:0007669"/>
    <property type="project" value="UniProtKB-KW"/>
</dbReference>
<evidence type="ECO:0000313" key="10">
    <source>
        <dbReference type="Proteomes" id="UP000827092"/>
    </source>
</evidence>
<keyword evidence="10" id="KW-1185">Reference proteome</keyword>
<organism evidence="9 10">
    <name type="scientific">Oedothorax gibbosus</name>
    <dbReference type="NCBI Taxonomy" id="931172"/>
    <lineage>
        <taxon>Eukaryota</taxon>
        <taxon>Metazoa</taxon>
        <taxon>Ecdysozoa</taxon>
        <taxon>Arthropoda</taxon>
        <taxon>Chelicerata</taxon>
        <taxon>Arachnida</taxon>
        <taxon>Araneae</taxon>
        <taxon>Araneomorphae</taxon>
        <taxon>Entelegynae</taxon>
        <taxon>Araneoidea</taxon>
        <taxon>Linyphiidae</taxon>
        <taxon>Erigoninae</taxon>
        <taxon>Oedothorax</taxon>
    </lineage>
</organism>
<keyword evidence="7 8" id="KW-0472">Membrane</keyword>
<evidence type="ECO:0000313" key="9">
    <source>
        <dbReference type="EMBL" id="KAG8175623.1"/>
    </source>
</evidence>
<protein>
    <submittedName>
        <fullName evidence="9">Uncharacterized protein</fullName>
    </submittedName>
</protein>
<dbReference type="InterPro" id="IPR036640">
    <property type="entry name" value="ABC1_TM_sf"/>
</dbReference>
<dbReference type="InterPro" id="IPR050173">
    <property type="entry name" value="ABC_transporter_C-like"/>
</dbReference>
<evidence type="ECO:0000256" key="8">
    <source>
        <dbReference type="SAM" id="Phobius"/>
    </source>
</evidence>
<dbReference type="GO" id="GO:0016020">
    <property type="term" value="C:membrane"/>
    <property type="evidence" value="ECO:0007669"/>
    <property type="project" value="InterPro"/>
</dbReference>
<evidence type="ECO:0000256" key="7">
    <source>
        <dbReference type="ARBA" id="ARBA00023136"/>
    </source>
</evidence>
<sequence length="150" mass="17173">MLKWFDFFLELLGSLIIFVATSLAIYNRDTLTPAVVGLTISYSFSVTDAMKWFARFSSELEDKAISIERVEEYCHLMPEASCELTCERLEDNWPQNGNILFDGYSTKYRDDLDLVLNEIQLSVNASEKVSSMIIKFYHTTIVARGDSVPF</sequence>
<keyword evidence="6 8" id="KW-1133">Transmembrane helix</keyword>
<name>A0AAV6TVE7_9ARAC</name>
<evidence type="ECO:0000256" key="5">
    <source>
        <dbReference type="ARBA" id="ARBA00022840"/>
    </source>
</evidence>
<keyword evidence="2 8" id="KW-0812">Transmembrane</keyword>
<dbReference type="SUPFAM" id="SSF90123">
    <property type="entry name" value="ABC transporter transmembrane region"/>
    <property type="match status" value="1"/>
</dbReference>
<evidence type="ECO:0000256" key="1">
    <source>
        <dbReference type="ARBA" id="ARBA00004127"/>
    </source>
</evidence>